<feature type="region of interest" description="Disordered" evidence="1">
    <location>
        <begin position="380"/>
        <end position="399"/>
    </location>
</feature>
<dbReference type="GO" id="GO:1990071">
    <property type="term" value="C:TRAPPII protein complex"/>
    <property type="evidence" value="ECO:0007669"/>
    <property type="project" value="InterPro"/>
</dbReference>
<sequence>MSGQVKDFIASSKFDVLVPQATELDFEELFVNDEGRDGAISISSIERRSFLYFDESLRIYIILRTPYQDEATLKSYLTRLAVNLDIQARGSPLRSPGGHDAPRETSPSRTEDTLWSGSIDTSEDPFIVVQEEEDHDPTRTILAIWTTRALLSRPRIRLHSPTVFFRLSATLRLDKEGVSENFKDPLLPSGVPGSVNLLESLKGDPALNGVVPRLAASRLYGISPRTHEGYINDGSLRVGTQMAFRGLPAISSRVRYSKSNGTAGRPSITASLDVETGAFSNDDIAITHVNMQLSEGSAEDMGKALAPLLPLACRPKDNPTFLFRLTPSEPAPDASNQSSAKTVLITVHATVLVSETCRPSIEMRWKTGIDFSTALNPLYGAPGQSMQRQNRPSSLQRTSFTADGNGFLASAREGGASSESGSNEQRQRAGSVTDFGVSIAFTAPKTVRVGELFSWDVLVLNRSSKLRQLVLMVIPSRRKGLTGTHSSKSSSSSVRGRKDGNFANAVIDENLLYAMQRNSEHEASQLISMSTDVRVGPLSPDSCLHTELKFLPLALGHLQIEAVRVVDVISNDFIDVRDLPDVVAEAQADDAQ</sequence>
<comment type="caution">
    <text evidence="3">The sequence shown here is derived from an EMBL/GenBank/DDBJ whole genome shotgun (WGS) entry which is preliminary data.</text>
</comment>
<feature type="compositionally biased region" description="Low complexity" evidence="1">
    <location>
        <begin position="409"/>
        <end position="424"/>
    </location>
</feature>
<evidence type="ECO:0000256" key="1">
    <source>
        <dbReference type="SAM" id="MobiDB-lite"/>
    </source>
</evidence>
<dbReference type="RefSeq" id="XP_037150369.1">
    <property type="nucleotide sequence ID" value="XM_037293540.1"/>
</dbReference>
<dbReference type="GeneID" id="59331027"/>
<dbReference type="InterPro" id="IPR055420">
    <property type="entry name" value="IgD3_Trs65"/>
</dbReference>
<protein>
    <recommendedName>
        <fullName evidence="2">Trafficking protein particle complex II-specific subunit 65 IgD3 domain-containing protein</fullName>
    </recommendedName>
</protein>
<dbReference type="Proteomes" id="UP000593566">
    <property type="component" value="Unassembled WGS sequence"/>
</dbReference>
<evidence type="ECO:0000313" key="3">
    <source>
        <dbReference type="EMBL" id="KAF6220934.1"/>
    </source>
</evidence>
<dbReference type="GO" id="GO:0005802">
    <property type="term" value="C:trans-Golgi network"/>
    <property type="evidence" value="ECO:0007669"/>
    <property type="project" value="TreeGrafter"/>
</dbReference>
<name>A0A8H6CCH8_9LECA</name>
<evidence type="ECO:0000313" key="4">
    <source>
        <dbReference type="Proteomes" id="UP000593566"/>
    </source>
</evidence>
<gene>
    <name evidence="3" type="ORF">HO133_002615</name>
</gene>
<feature type="domain" description="Trafficking protein particle complex II-specific subunit 65 IgD3" evidence="2">
    <location>
        <begin position="421"/>
        <end position="584"/>
    </location>
</feature>
<evidence type="ECO:0000259" key="2">
    <source>
        <dbReference type="Pfam" id="PF12735"/>
    </source>
</evidence>
<dbReference type="EMBL" id="JACCJB010000015">
    <property type="protein sequence ID" value="KAF6220934.1"/>
    <property type="molecule type" value="Genomic_DNA"/>
</dbReference>
<dbReference type="PANTHER" id="PTHR28159:SF1">
    <property type="entry name" value="TRAFFICKING PROTEIN PARTICLE COMPLEX II-SPECIFIC SUBUNIT 65"/>
    <property type="match status" value="1"/>
</dbReference>
<dbReference type="AlphaFoldDB" id="A0A8H6CCH8"/>
<feature type="region of interest" description="Disordered" evidence="1">
    <location>
        <begin position="406"/>
        <end position="429"/>
    </location>
</feature>
<feature type="compositionally biased region" description="Polar residues" evidence="1">
    <location>
        <begin position="384"/>
        <end position="399"/>
    </location>
</feature>
<organism evidence="3 4">
    <name type="scientific">Letharia lupina</name>
    <dbReference type="NCBI Taxonomy" id="560253"/>
    <lineage>
        <taxon>Eukaryota</taxon>
        <taxon>Fungi</taxon>
        <taxon>Dikarya</taxon>
        <taxon>Ascomycota</taxon>
        <taxon>Pezizomycotina</taxon>
        <taxon>Lecanoromycetes</taxon>
        <taxon>OSLEUM clade</taxon>
        <taxon>Lecanoromycetidae</taxon>
        <taxon>Lecanorales</taxon>
        <taxon>Lecanorineae</taxon>
        <taxon>Parmeliaceae</taxon>
        <taxon>Letharia</taxon>
    </lineage>
</organism>
<accession>A0A8H6CCH8</accession>
<feature type="region of interest" description="Disordered" evidence="1">
    <location>
        <begin position="91"/>
        <end position="115"/>
    </location>
</feature>
<dbReference type="InterPro" id="IPR024662">
    <property type="entry name" value="Trs65"/>
</dbReference>
<reference evidence="3 4" key="1">
    <citation type="journal article" date="2020" name="Genomics">
        <title>Complete, high-quality genomes from long-read metagenomic sequencing of two wolf lichen thalli reveals enigmatic genome architecture.</title>
        <authorList>
            <person name="McKenzie S.K."/>
            <person name="Walston R.F."/>
            <person name="Allen J.L."/>
        </authorList>
    </citation>
    <scope>NUCLEOTIDE SEQUENCE [LARGE SCALE GENOMIC DNA]</scope>
    <source>
        <strain evidence="3">WasteWater1</strain>
    </source>
</reference>
<dbReference type="PANTHER" id="PTHR28159">
    <property type="entry name" value="TRAFFICKING PROTEIN PARTICLE COMPLEX II-SPECIFIC SUBUNIT 65"/>
    <property type="match status" value="1"/>
</dbReference>
<feature type="compositionally biased region" description="Polar residues" evidence="1">
    <location>
        <begin position="105"/>
        <end position="115"/>
    </location>
</feature>
<dbReference type="GO" id="GO:0006891">
    <property type="term" value="P:intra-Golgi vesicle-mediated transport"/>
    <property type="evidence" value="ECO:0007669"/>
    <property type="project" value="InterPro"/>
</dbReference>
<keyword evidence="4" id="KW-1185">Reference proteome</keyword>
<dbReference type="Pfam" id="PF12735">
    <property type="entry name" value="IgD3_Trs65"/>
    <property type="match status" value="1"/>
</dbReference>
<proteinExistence type="predicted"/>